<reference evidence="2" key="1">
    <citation type="journal article" date="2015" name="Environ. Microbiol.">
        <title>Pressure adaptation is linked to thermal adaptation in salt-saturated marine habitats.</title>
        <authorList>
            <consortium name="The MAMBA Consortium"/>
            <person name="Alcaide M."/>
            <person name="Stogios P.J."/>
            <person name="Lafraya A."/>
            <person name="Tchigvintsev A."/>
            <person name="Flick R."/>
            <person name="Bargiela R."/>
            <person name="Chernikova T.N."/>
            <person name="Reva O.N."/>
            <person name="Hai T."/>
            <person name="Leggewie C.C."/>
            <person name="Katzke N."/>
            <person name="La Cono V."/>
            <person name="Matesanz R."/>
            <person name="Jebbar M."/>
            <person name="Jaeger K.E."/>
            <person name="Yakimov M.M."/>
            <person name="Yakunin A.F."/>
            <person name="Golyshin P.N."/>
            <person name="Golyshina O.V."/>
            <person name="Savchenko A."/>
            <person name="Ferrer M."/>
        </authorList>
    </citation>
    <scope>NUCLEOTIDE SEQUENCE</scope>
</reference>
<dbReference type="NCBIfam" id="TIGR01764">
    <property type="entry name" value="excise"/>
    <property type="match status" value="1"/>
</dbReference>
<organism evidence="2">
    <name type="scientific">bacterium enrichment culture clone fosmid MGS-K1</name>
    <dbReference type="NCBI Taxonomy" id="1549356"/>
    <lineage>
        <taxon>Bacteria</taxon>
        <taxon>environmental samples</taxon>
    </lineage>
</organism>
<evidence type="ECO:0000313" key="2">
    <source>
        <dbReference type="EMBL" id="AJG38136.1"/>
    </source>
</evidence>
<keyword evidence="2" id="KW-0238">DNA-binding</keyword>
<accession>A0A0B5KC34</accession>
<dbReference type="EMBL" id="KF831421">
    <property type="protein sequence ID" value="AJG38136.1"/>
    <property type="molecule type" value="Genomic_DNA"/>
</dbReference>
<proteinExistence type="predicted"/>
<dbReference type="InterPro" id="IPR041657">
    <property type="entry name" value="HTH_17"/>
</dbReference>
<sequence length="79" mass="9208">MVRVEDNYVGSSEVASILGIHHFAVQRLLRSGRIPSEKIANRWLIPRAAVEEFAKTYEPRVGAPRIKRKYTKRSEKWTR</sequence>
<dbReference type="AlphaFoldDB" id="A0A0B5KC34"/>
<dbReference type="GO" id="GO:0003677">
    <property type="term" value="F:DNA binding"/>
    <property type="evidence" value="ECO:0007669"/>
    <property type="project" value="UniProtKB-KW"/>
</dbReference>
<dbReference type="InterPro" id="IPR010093">
    <property type="entry name" value="SinI_DNA-bd"/>
</dbReference>
<dbReference type="Pfam" id="PF12728">
    <property type="entry name" value="HTH_17"/>
    <property type="match status" value="1"/>
</dbReference>
<evidence type="ECO:0000259" key="1">
    <source>
        <dbReference type="Pfam" id="PF12728"/>
    </source>
</evidence>
<feature type="domain" description="Helix-turn-helix" evidence="1">
    <location>
        <begin position="11"/>
        <end position="55"/>
    </location>
</feature>
<protein>
    <submittedName>
        <fullName evidence="2">MerR-SF superfamily helix-turn-helix DNA-binding domain-containing protein</fullName>
    </submittedName>
</protein>
<name>A0A0B5KC34_9BACT</name>